<organism evidence="2 3">
    <name type="scientific">Colletotrichum musicola</name>
    <dbReference type="NCBI Taxonomy" id="2175873"/>
    <lineage>
        <taxon>Eukaryota</taxon>
        <taxon>Fungi</taxon>
        <taxon>Dikarya</taxon>
        <taxon>Ascomycota</taxon>
        <taxon>Pezizomycotina</taxon>
        <taxon>Sordariomycetes</taxon>
        <taxon>Hypocreomycetidae</taxon>
        <taxon>Glomerellales</taxon>
        <taxon>Glomerellaceae</taxon>
        <taxon>Colletotrichum</taxon>
        <taxon>Colletotrichum orchidearum species complex</taxon>
    </lineage>
</organism>
<keyword evidence="1" id="KW-0732">Signal</keyword>
<feature type="chain" id="PRO_5034742110" evidence="1">
    <location>
        <begin position="19"/>
        <end position="38"/>
    </location>
</feature>
<dbReference type="AlphaFoldDB" id="A0A8H6ITS9"/>
<sequence length="38" mass="4099">MQIKASALVLFASFLSLAGKHFHPEHLALPSPGRVLLT</sequence>
<proteinExistence type="predicted"/>
<comment type="caution">
    <text evidence="2">The sequence shown here is derived from an EMBL/GenBank/DDBJ whole genome shotgun (WGS) entry which is preliminary data.</text>
</comment>
<gene>
    <name evidence="2" type="ORF">CMUS01_15804</name>
</gene>
<protein>
    <submittedName>
        <fullName evidence="2">Uncharacterized protein</fullName>
    </submittedName>
</protein>
<reference evidence="2" key="1">
    <citation type="journal article" date="2020" name="Phytopathology">
        <title>Genome Sequence Resources of Colletotrichum truncatum, C. plurivorum, C. musicola, and C. sojae: Four Species Pathogenic to Soybean (Glycine max).</title>
        <authorList>
            <person name="Rogerio F."/>
            <person name="Boufleur T.R."/>
            <person name="Ciampi-Guillardi M."/>
            <person name="Sukno S.A."/>
            <person name="Thon M.R."/>
            <person name="Massola Junior N.S."/>
            <person name="Baroncelli R."/>
        </authorList>
    </citation>
    <scope>NUCLEOTIDE SEQUENCE</scope>
    <source>
        <strain evidence="2">LFN0074</strain>
    </source>
</reference>
<dbReference type="Proteomes" id="UP000639643">
    <property type="component" value="Unassembled WGS sequence"/>
</dbReference>
<evidence type="ECO:0000313" key="2">
    <source>
        <dbReference type="EMBL" id="KAF6797034.1"/>
    </source>
</evidence>
<dbReference type="EMBL" id="WIGM01001448">
    <property type="protein sequence ID" value="KAF6797034.1"/>
    <property type="molecule type" value="Genomic_DNA"/>
</dbReference>
<feature type="signal peptide" evidence="1">
    <location>
        <begin position="1"/>
        <end position="18"/>
    </location>
</feature>
<accession>A0A8H6ITS9</accession>
<keyword evidence="3" id="KW-1185">Reference proteome</keyword>
<name>A0A8H6ITS9_9PEZI</name>
<evidence type="ECO:0000313" key="3">
    <source>
        <dbReference type="Proteomes" id="UP000639643"/>
    </source>
</evidence>
<evidence type="ECO:0000256" key="1">
    <source>
        <dbReference type="SAM" id="SignalP"/>
    </source>
</evidence>